<sequence length="427" mass="45316">MTERNNTSSSSSSVSSFNSSISLSPAKGRLNSSLNRSVSGPAPGSISRPAVQSRPRRSTVTAEPASAGRRSLSLQNRKLPEVEGVKPARSTLLKRADSTPVQSTPAKRGLEKTGSMPARPQSALRSRSKPEALAVLTPGGGFRGVRNGDAPDVSKMLKPKALTSVSSVDSLSGPLTPSAGGCKSLQLKPRRPSALPTPVKRRMSAIPVATPTTKSRPSRLPSNPDPACIPAPIMRERSCSPAPMEVQEAEPVEVPVIQPFCLEEEEEELPAAPPTSSPQPDQSERPVPAAPSESQLEAGAPSESPSEAGAPSESPSEAGAPSHTQLGSAVPATPIQSQSEPSRNLIEQETKEERHHKTQEVLLLDLPTPMLHPQEKLLIDLTNTPDLIRTSNKSCTNTQLIDLTSPLIKWSPEDKRENNAPLINLSF</sequence>
<dbReference type="EMBL" id="JAUZQC010000008">
    <property type="protein sequence ID" value="KAK5866866.1"/>
    <property type="molecule type" value="Genomic_DNA"/>
</dbReference>
<dbReference type="GO" id="GO:0005881">
    <property type="term" value="C:cytoplasmic microtubule"/>
    <property type="evidence" value="ECO:0007669"/>
    <property type="project" value="TreeGrafter"/>
</dbReference>
<protein>
    <recommendedName>
        <fullName evidence="4">G2 and S phase-expressed protein 1 N-terminal domain-containing protein</fullName>
    </recommendedName>
</protein>
<gene>
    <name evidence="2" type="ORF">PBY51_011406</name>
</gene>
<dbReference type="InterPro" id="IPR026657">
    <property type="entry name" value="DDA3/GTSE-1"/>
</dbReference>
<reference evidence="2 3" key="1">
    <citation type="journal article" date="2023" name="Genes (Basel)">
        <title>Chromosome-Level Genome Assembly and Circadian Gene Repertoire of the Patagonia Blennie Eleginops maclovinus-The Closest Ancestral Proxy of Antarctic Cryonotothenioids.</title>
        <authorList>
            <person name="Cheng C.C."/>
            <person name="Rivera-Colon A.G."/>
            <person name="Minhas B.F."/>
            <person name="Wilson L."/>
            <person name="Rayamajhi N."/>
            <person name="Vargas-Chacoff L."/>
            <person name="Catchen J.M."/>
        </authorList>
    </citation>
    <scope>NUCLEOTIDE SEQUENCE [LARGE SCALE GENOMIC DNA]</scope>
    <source>
        <strain evidence="2">JMC-PN-2008</strain>
    </source>
</reference>
<feature type="region of interest" description="Disordered" evidence="1">
    <location>
        <begin position="1"/>
        <end position="129"/>
    </location>
</feature>
<organism evidence="2 3">
    <name type="scientific">Eleginops maclovinus</name>
    <name type="common">Patagonian blennie</name>
    <name type="synonym">Eleginus maclovinus</name>
    <dbReference type="NCBI Taxonomy" id="56733"/>
    <lineage>
        <taxon>Eukaryota</taxon>
        <taxon>Metazoa</taxon>
        <taxon>Chordata</taxon>
        <taxon>Craniata</taxon>
        <taxon>Vertebrata</taxon>
        <taxon>Euteleostomi</taxon>
        <taxon>Actinopterygii</taxon>
        <taxon>Neopterygii</taxon>
        <taxon>Teleostei</taxon>
        <taxon>Neoteleostei</taxon>
        <taxon>Acanthomorphata</taxon>
        <taxon>Eupercaria</taxon>
        <taxon>Perciformes</taxon>
        <taxon>Notothenioidei</taxon>
        <taxon>Eleginopidae</taxon>
        <taxon>Eleginops</taxon>
    </lineage>
</organism>
<dbReference type="Proteomes" id="UP001346869">
    <property type="component" value="Unassembled WGS sequence"/>
</dbReference>
<comment type="caution">
    <text evidence="2">The sequence shown here is derived from an EMBL/GenBank/DDBJ whole genome shotgun (WGS) entry which is preliminary data.</text>
</comment>
<dbReference type="PANTHER" id="PTHR21584">
    <property type="entry name" value="DIFFERENTIAL DISPLAY AND ACTIVATED BY P53 DDA3 /G2 S PHASE EXPRESSED 1"/>
    <property type="match status" value="1"/>
</dbReference>
<evidence type="ECO:0000256" key="1">
    <source>
        <dbReference type="SAM" id="MobiDB-lite"/>
    </source>
</evidence>
<reference evidence="2 3" key="2">
    <citation type="journal article" date="2023" name="Mol. Biol. Evol.">
        <title>Genomics of Secondarily Temperate Adaptation in the Only Non-Antarctic Icefish.</title>
        <authorList>
            <person name="Rivera-Colon A.G."/>
            <person name="Rayamajhi N."/>
            <person name="Minhas B.F."/>
            <person name="Madrigal G."/>
            <person name="Bilyk K.T."/>
            <person name="Yoon V."/>
            <person name="Hune M."/>
            <person name="Gregory S."/>
            <person name="Cheng C.H.C."/>
            <person name="Catchen J.M."/>
        </authorList>
    </citation>
    <scope>NUCLEOTIDE SEQUENCE [LARGE SCALE GENOMIC DNA]</scope>
    <source>
        <strain evidence="2">JMC-PN-2008</strain>
    </source>
</reference>
<dbReference type="GO" id="GO:0008017">
    <property type="term" value="F:microtubule binding"/>
    <property type="evidence" value="ECO:0007669"/>
    <property type="project" value="TreeGrafter"/>
</dbReference>
<feature type="region of interest" description="Disordered" evidence="1">
    <location>
        <begin position="265"/>
        <end position="357"/>
    </location>
</feature>
<name>A0AAN7XN40_ELEMC</name>
<dbReference type="AlphaFoldDB" id="A0AAN7XN40"/>
<feature type="compositionally biased region" description="Polar residues" evidence="1">
    <location>
        <begin position="334"/>
        <end position="345"/>
    </location>
</feature>
<feature type="compositionally biased region" description="Low complexity" evidence="1">
    <location>
        <begin position="8"/>
        <end position="24"/>
    </location>
</feature>
<feature type="compositionally biased region" description="Low complexity" evidence="1">
    <location>
        <begin position="297"/>
        <end position="322"/>
    </location>
</feature>
<feature type="region of interest" description="Disordered" evidence="1">
    <location>
        <begin position="167"/>
        <end position="231"/>
    </location>
</feature>
<dbReference type="PANTHER" id="PTHR21584:SF10">
    <property type="entry name" value="G2 AND S PHASE-EXPRESSED PROTEIN 1"/>
    <property type="match status" value="1"/>
</dbReference>
<feature type="compositionally biased region" description="Basic and acidic residues" evidence="1">
    <location>
        <begin position="346"/>
        <end position="357"/>
    </location>
</feature>
<evidence type="ECO:0000313" key="3">
    <source>
        <dbReference type="Proteomes" id="UP001346869"/>
    </source>
</evidence>
<evidence type="ECO:0008006" key="4">
    <source>
        <dbReference type="Google" id="ProtNLM"/>
    </source>
</evidence>
<proteinExistence type="predicted"/>
<keyword evidence="3" id="KW-1185">Reference proteome</keyword>
<evidence type="ECO:0000313" key="2">
    <source>
        <dbReference type="EMBL" id="KAK5866866.1"/>
    </source>
</evidence>
<accession>A0AAN7XN40</accession>